<reference evidence="13" key="2">
    <citation type="submission" date="2023-06" db="EMBL/GenBank/DDBJ databases">
        <authorList>
            <person name="Ma L."/>
            <person name="Liu K.-W."/>
            <person name="Li Z."/>
            <person name="Hsiao Y.-Y."/>
            <person name="Qi Y."/>
            <person name="Fu T."/>
            <person name="Tang G."/>
            <person name="Zhang D."/>
            <person name="Sun W.-H."/>
            <person name="Liu D.-K."/>
            <person name="Li Y."/>
            <person name="Chen G.-Z."/>
            <person name="Liu X.-D."/>
            <person name="Liao X.-Y."/>
            <person name="Jiang Y.-T."/>
            <person name="Yu X."/>
            <person name="Hao Y."/>
            <person name="Huang J."/>
            <person name="Zhao X.-W."/>
            <person name="Ke S."/>
            <person name="Chen Y.-Y."/>
            <person name="Wu W.-L."/>
            <person name="Hsu J.-L."/>
            <person name="Lin Y.-F."/>
            <person name="Huang M.-D."/>
            <person name="Li C.-Y."/>
            <person name="Huang L."/>
            <person name="Wang Z.-W."/>
            <person name="Zhao X."/>
            <person name="Zhong W.-Y."/>
            <person name="Peng D.-H."/>
            <person name="Ahmad S."/>
            <person name="Lan S."/>
            <person name="Zhang J.-S."/>
            <person name="Tsai W.-C."/>
            <person name="Van De Peer Y."/>
            <person name="Liu Z.-J."/>
        </authorList>
    </citation>
    <scope>NUCLEOTIDE SEQUENCE</scope>
    <source>
        <strain evidence="13">SCP</strain>
        <tissue evidence="13">Leaves</tissue>
    </source>
</reference>
<evidence type="ECO:0000259" key="12">
    <source>
        <dbReference type="SMART" id="SM00756"/>
    </source>
</evidence>
<keyword evidence="7 11" id="KW-0472">Membrane</keyword>
<dbReference type="InterPro" id="IPR038354">
    <property type="entry name" value="VKOR_sf"/>
</dbReference>
<sequence>MASFMSSINSPSPILTSISRSQSRIRKSKSITSLSLTLSHCHKHKSSTTNPVHSTPSIQSPQRIRVTFVRPVRCDSTSPPPPPPPSDGGGSSAPLSGISTYGLCAGIGALGFLETGYLSYLKLTGAEAFCPSGGGGAGGCGDVLNSDYAVVFGIPLPVFGLVAYGLVASLGLQMARQDLPFGLGRNEGRAVLLASTTSMATASAYFLYLLSTEFAGTSCPYCLFSAFLSFSLFFIMLKDFSLPEIQKLVGIQLSVVAIVIAALSNSYANVPPQSTNFNNIDLQPYKTEITTQSSPFAIALAKHLHSIGAKMYGAFWCSHCIEQKQMFGHEAVELLDYVECFPDGAGKGRKMTKECTAARLEGFPTWLIKDQVLSGEQDLQALAQASGFDLQDFQPS</sequence>
<keyword evidence="14" id="KW-1185">Reference proteome</keyword>
<dbReference type="GO" id="GO:0016020">
    <property type="term" value="C:membrane"/>
    <property type="evidence" value="ECO:0007669"/>
    <property type="project" value="UniProtKB-SubCell"/>
</dbReference>
<name>A0AAV9BE09_ACOGR</name>
<dbReference type="PANTHER" id="PTHR34573">
    <property type="entry name" value="VKC DOMAIN-CONTAINING PROTEIN"/>
    <property type="match status" value="1"/>
</dbReference>
<evidence type="ECO:0000256" key="10">
    <source>
        <dbReference type="SAM" id="MobiDB-lite"/>
    </source>
</evidence>
<evidence type="ECO:0000256" key="9">
    <source>
        <dbReference type="ARBA" id="ARBA00023284"/>
    </source>
</evidence>
<dbReference type="InterPro" id="IPR012932">
    <property type="entry name" value="VKOR"/>
</dbReference>
<keyword evidence="6" id="KW-0560">Oxidoreductase</keyword>
<dbReference type="SUPFAM" id="SSF52833">
    <property type="entry name" value="Thioredoxin-like"/>
    <property type="match status" value="1"/>
</dbReference>
<reference evidence="13" key="1">
    <citation type="journal article" date="2023" name="Nat. Commun.">
        <title>Diploid and tetraploid genomes of Acorus and the evolution of monocots.</title>
        <authorList>
            <person name="Ma L."/>
            <person name="Liu K.W."/>
            <person name="Li Z."/>
            <person name="Hsiao Y.Y."/>
            <person name="Qi Y."/>
            <person name="Fu T."/>
            <person name="Tang G.D."/>
            <person name="Zhang D."/>
            <person name="Sun W.H."/>
            <person name="Liu D.K."/>
            <person name="Li Y."/>
            <person name="Chen G.Z."/>
            <person name="Liu X.D."/>
            <person name="Liao X.Y."/>
            <person name="Jiang Y.T."/>
            <person name="Yu X."/>
            <person name="Hao Y."/>
            <person name="Huang J."/>
            <person name="Zhao X.W."/>
            <person name="Ke S."/>
            <person name="Chen Y.Y."/>
            <person name="Wu W.L."/>
            <person name="Hsu J.L."/>
            <person name="Lin Y.F."/>
            <person name="Huang M.D."/>
            <person name="Li C.Y."/>
            <person name="Huang L."/>
            <person name="Wang Z.W."/>
            <person name="Zhao X."/>
            <person name="Zhong W.Y."/>
            <person name="Peng D.H."/>
            <person name="Ahmad S."/>
            <person name="Lan S."/>
            <person name="Zhang J.S."/>
            <person name="Tsai W.C."/>
            <person name="Van de Peer Y."/>
            <person name="Liu Z.J."/>
        </authorList>
    </citation>
    <scope>NUCLEOTIDE SEQUENCE</scope>
    <source>
        <strain evidence="13">SCP</strain>
    </source>
</reference>
<dbReference type="Gene3D" id="1.20.1440.130">
    <property type="entry name" value="VKOR domain"/>
    <property type="match status" value="1"/>
</dbReference>
<dbReference type="AlphaFoldDB" id="A0AAV9BE09"/>
<keyword evidence="9" id="KW-0676">Redox-active center</keyword>
<proteinExistence type="inferred from homology"/>
<dbReference type="EMBL" id="JAUJYN010000004">
    <property type="protein sequence ID" value="KAK1274636.1"/>
    <property type="molecule type" value="Genomic_DNA"/>
</dbReference>
<evidence type="ECO:0000313" key="14">
    <source>
        <dbReference type="Proteomes" id="UP001179952"/>
    </source>
</evidence>
<evidence type="ECO:0000256" key="3">
    <source>
        <dbReference type="ARBA" id="ARBA00022692"/>
    </source>
</evidence>
<comment type="similarity">
    <text evidence="2">Belongs to the VKOR family.</text>
</comment>
<evidence type="ECO:0000256" key="6">
    <source>
        <dbReference type="ARBA" id="ARBA00023002"/>
    </source>
</evidence>
<dbReference type="SMART" id="SM00756">
    <property type="entry name" value="VKc"/>
    <property type="match status" value="1"/>
</dbReference>
<evidence type="ECO:0000256" key="2">
    <source>
        <dbReference type="ARBA" id="ARBA00006214"/>
    </source>
</evidence>
<dbReference type="InterPro" id="IPR044698">
    <property type="entry name" value="VKOR/LTO1"/>
</dbReference>
<dbReference type="Proteomes" id="UP001179952">
    <property type="component" value="Unassembled WGS sequence"/>
</dbReference>
<feature type="transmembrane region" description="Helical" evidence="11">
    <location>
        <begin position="190"/>
        <end position="208"/>
    </location>
</feature>
<keyword evidence="5 11" id="KW-1133">Transmembrane helix</keyword>
<keyword evidence="3 11" id="KW-0812">Transmembrane</keyword>
<keyword evidence="8" id="KW-1015">Disulfide bond</keyword>
<dbReference type="Pfam" id="PF07884">
    <property type="entry name" value="VKOR"/>
    <property type="match status" value="1"/>
</dbReference>
<evidence type="ECO:0000256" key="8">
    <source>
        <dbReference type="ARBA" id="ARBA00023157"/>
    </source>
</evidence>
<evidence type="ECO:0000256" key="5">
    <source>
        <dbReference type="ARBA" id="ARBA00022989"/>
    </source>
</evidence>
<feature type="transmembrane region" description="Helical" evidence="11">
    <location>
        <begin position="214"/>
        <end position="237"/>
    </location>
</feature>
<feature type="compositionally biased region" description="Polar residues" evidence="10">
    <location>
        <begin position="1"/>
        <end position="13"/>
    </location>
</feature>
<evidence type="ECO:0000256" key="11">
    <source>
        <dbReference type="SAM" id="Phobius"/>
    </source>
</evidence>
<evidence type="ECO:0000256" key="1">
    <source>
        <dbReference type="ARBA" id="ARBA00004141"/>
    </source>
</evidence>
<feature type="transmembrane region" description="Helical" evidence="11">
    <location>
        <begin position="148"/>
        <end position="170"/>
    </location>
</feature>
<evidence type="ECO:0000313" key="13">
    <source>
        <dbReference type="EMBL" id="KAK1274636.1"/>
    </source>
</evidence>
<evidence type="ECO:0000256" key="4">
    <source>
        <dbReference type="ARBA" id="ARBA00022719"/>
    </source>
</evidence>
<dbReference type="Gene3D" id="3.40.30.10">
    <property type="entry name" value="Glutaredoxin"/>
    <property type="match status" value="1"/>
</dbReference>
<feature type="domain" description="Vitamin K epoxide reductase" evidence="12">
    <location>
        <begin position="97"/>
        <end position="240"/>
    </location>
</feature>
<accession>A0AAV9BE09</accession>
<dbReference type="GO" id="GO:0048038">
    <property type="term" value="F:quinone binding"/>
    <property type="evidence" value="ECO:0007669"/>
    <property type="project" value="UniProtKB-KW"/>
</dbReference>
<gene>
    <name evidence="13" type="ORF">QJS04_geneDACA009695</name>
</gene>
<feature type="region of interest" description="Disordered" evidence="10">
    <location>
        <begin position="1"/>
        <end position="22"/>
    </location>
</feature>
<feature type="transmembrane region" description="Helical" evidence="11">
    <location>
        <begin position="249"/>
        <end position="268"/>
    </location>
</feature>
<dbReference type="CDD" id="cd12916">
    <property type="entry name" value="VKOR_1"/>
    <property type="match status" value="1"/>
</dbReference>
<comment type="subcellular location">
    <subcellularLocation>
        <location evidence="1">Membrane</location>
        <topology evidence="1">Multi-pass membrane protein</topology>
    </subcellularLocation>
</comment>
<protein>
    <recommendedName>
        <fullName evidence="12">Vitamin K epoxide reductase domain-containing protein</fullName>
    </recommendedName>
</protein>
<comment type="caution">
    <text evidence="13">The sequence shown here is derived from an EMBL/GenBank/DDBJ whole genome shotgun (WGS) entry which is preliminary data.</text>
</comment>
<organism evidence="13 14">
    <name type="scientific">Acorus gramineus</name>
    <name type="common">Dwarf sweet flag</name>
    <dbReference type="NCBI Taxonomy" id="55184"/>
    <lineage>
        <taxon>Eukaryota</taxon>
        <taxon>Viridiplantae</taxon>
        <taxon>Streptophyta</taxon>
        <taxon>Embryophyta</taxon>
        <taxon>Tracheophyta</taxon>
        <taxon>Spermatophyta</taxon>
        <taxon>Magnoliopsida</taxon>
        <taxon>Liliopsida</taxon>
        <taxon>Acoraceae</taxon>
        <taxon>Acorus</taxon>
    </lineage>
</organism>
<dbReference type="InterPro" id="IPR036249">
    <property type="entry name" value="Thioredoxin-like_sf"/>
</dbReference>
<dbReference type="PANTHER" id="PTHR34573:SF1">
    <property type="entry name" value="VITAMIN K EPOXIDE REDUCTASE DOMAIN-CONTAINING PROTEIN"/>
    <property type="match status" value="1"/>
</dbReference>
<evidence type="ECO:0000256" key="7">
    <source>
        <dbReference type="ARBA" id="ARBA00023136"/>
    </source>
</evidence>
<dbReference type="GO" id="GO:0016491">
    <property type="term" value="F:oxidoreductase activity"/>
    <property type="evidence" value="ECO:0007669"/>
    <property type="project" value="UniProtKB-KW"/>
</dbReference>
<feature type="region of interest" description="Disordered" evidence="10">
    <location>
        <begin position="72"/>
        <end position="92"/>
    </location>
</feature>
<keyword evidence="4" id="KW-0874">Quinone</keyword>